<protein>
    <submittedName>
        <fullName evidence="1">Uncharacterized protein</fullName>
    </submittedName>
</protein>
<dbReference type="InterPro" id="IPR011047">
    <property type="entry name" value="Quinoprotein_ADH-like_sf"/>
</dbReference>
<accession>A0A926EJE6</accession>
<organism evidence="1 2">
    <name type="scientific">Zhenhengia yiwuensis</name>
    <dbReference type="NCBI Taxonomy" id="2763666"/>
    <lineage>
        <taxon>Bacteria</taxon>
        <taxon>Bacillati</taxon>
        <taxon>Bacillota</taxon>
        <taxon>Clostridia</taxon>
        <taxon>Lachnospirales</taxon>
        <taxon>Lachnospiraceae</taxon>
        <taxon>Zhenhengia</taxon>
    </lineage>
</organism>
<sequence length="278" mass="30851">MTSSKPKVSNKTFVPYSEGFIPNAAYRQYKKAFLKNNEDFSMMFQDYYESGDFVYFAFPGDLSSFRVLNRTTDEIKQLIIDESTHLSPMYVSHMQQVGDQLIILAGQAHAYNALIYTVDLPTLKVTSSKQLGTHPSALGGTHFTLTSDGIALFIAGDKLQVYNPFTDVESFIPLPFTTTGVISQAHTTLVYGEQDGVLYTSVLDESFNLSPMHTTRFPSSSCKLIDLSIKGDTLFIATVDPLGLRFRNYISGYNLSTGQLTYCLGIEDASPLILMAIE</sequence>
<dbReference type="Proteomes" id="UP000655830">
    <property type="component" value="Unassembled WGS sequence"/>
</dbReference>
<gene>
    <name evidence="1" type="ORF">H8718_14795</name>
</gene>
<keyword evidence="2" id="KW-1185">Reference proteome</keyword>
<reference evidence="1" key="1">
    <citation type="submission" date="2020-08" db="EMBL/GenBank/DDBJ databases">
        <title>Genome public.</title>
        <authorList>
            <person name="Liu C."/>
            <person name="Sun Q."/>
        </authorList>
    </citation>
    <scope>NUCLEOTIDE SEQUENCE</scope>
    <source>
        <strain evidence="1">NSJ-12</strain>
    </source>
</reference>
<name>A0A926EJE6_9FIRM</name>
<dbReference type="RefSeq" id="WP_249333494.1">
    <property type="nucleotide sequence ID" value="NZ_JACRSY010000028.1"/>
</dbReference>
<dbReference type="SUPFAM" id="SSF50998">
    <property type="entry name" value="Quinoprotein alcohol dehydrogenase-like"/>
    <property type="match status" value="1"/>
</dbReference>
<dbReference type="AlphaFoldDB" id="A0A926EJE6"/>
<evidence type="ECO:0000313" key="2">
    <source>
        <dbReference type="Proteomes" id="UP000655830"/>
    </source>
</evidence>
<dbReference type="EMBL" id="JACRSY010000028">
    <property type="protein sequence ID" value="MBC8580786.1"/>
    <property type="molecule type" value="Genomic_DNA"/>
</dbReference>
<evidence type="ECO:0000313" key="1">
    <source>
        <dbReference type="EMBL" id="MBC8580786.1"/>
    </source>
</evidence>
<comment type="caution">
    <text evidence="1">The sequence shown here is derived from an EMBL/GenBank/DDBJ whole genome shotgun (WGS) entry which is preliminary data.</text>
</comment>
<proteinExistence type="predicted"/>